<dbReference type="PANTHER" id="PTHR10622">
    <property type="entry name" value="HET DOMAIN-CONTAINING PROTEIN"/>
    <property type="match status" value="1"/>
</dbReference>
<organism evidence="3 4">
    <name type="scientific">Colletotrichum tofieldiae</name>
    <dbReference type="NCBI Taxonomy" id="708197"/>
    <lineage>
        <taxon>Eukaryota</taxon>
        <taxon>Fungi</taxon>
        <taxon>Dikarya</taxon>
        <taxon>Ascomycota</taxon>
        <taxon>Pezizomycotina</taxon>
        <taxon>Sordariomycetes</taxon>
        <taxon>Hypocreomycetidae</taxon>
        <taxon>Glomerellales</taxon>
        <taxon>Glomerellaceae</taxon>
        <taxon>Colletotrichum</taxon>
        <taxon>Colletotrichum spaethianum species complex</taxon>
    </lineage>
</organism>
<evidence type="ECO:0000313" key="3">
    <source>
        <dbReference type="EMBL" id="KZL74208.1"/>
    </source>
</evidence>
<dbReference type="AlphaFoldDB" id="A0A166V630"/>
<protein>
    <submittedName>
        <fullName evidence="3">Heterokaryon incompatibility protein</fullName>
    </submittedName>
</protein>
<feature type="domain" description="Heterokaryon incompatibility" evidence="1">
    <location>
        <begin position="22"/>
        <end position="105"/>
    </location>
</feature>
<dbReference type="PANTHER" id="PTHR10622:SF10">
    <property type="entry name" value="HET DOMAIN-CONTAINING PROTEIN"/>
    <property type="match status" value="1"/>
</dbReference>
<dbReference type="EMBL" id="LFIV01000035">
    <property type="protein sequence ID" value="KZL74208.1"/>
    <property type="molecule type" value="Genomic_DNA"/>
</dbReference>
<comment type="caution">
    <text evidence="3">The sequence shown here is derived from an EMBL/GenBank/DDBJ whole genome shotgun (WGS) entry which is preliminary data.</text>
</comment>
<keyword evidence="4" id="KW-1185">Reference proteome</keyword>
<dbReference type="STRING" id="708197.A0A166V630"/>
<dbReference type="Proteomes" id="UP000076552">
    <property type="component" value="Unassembled WGS sequence"/>
</dbReference>
<evidence type="ECO:0000313" key="4">
    <source>
        <dbReference type="Proteomes" id="UP000076552"/>
    </source>
</evidence>
<dbReference type="Pfam" id="PF26640">
    <property type="entry name" value="DUF8212"/>
    <property type="match status" value="1"/>
</dbReference>
<evidence type="ECO:0000259" key="2">
    <source>
        <dbReference type="Pfam" id="PF26640"/>
    </source>
</evidence>
<name>A0A166V630_9PEZI</name>
<accession>A0A166V630</accession>
<sequence>MRLLDTSTLQLGEFYEGKVPAYAILSHTWADGEVLFRDLEGDPPTKAGWAKVQSACRLARGQGYAWIWIDTCCIDKSSSSELSEAINSMFKWYRDAEICFAYLADVPYAEPGTSECAGALASSRWFTRGWTLQELLAPAVLDFYSSDWRRIDSRSVLGGVVGKITGIDAVYLCDGKPRLAEASVAERMSWASRRRTTRVEDLAYCLLGIFDVNMPLIYGEGTKAFKRLQETIVRENDDQSVFAWGDIIEGNASIPNLSPRPLLAESPADFKNSGDVIPIWNPALETRIRIEHSGVTIITPLLREIPSKWIRGHSFVFLAPLLCRRRSNLFNTIALCLRSTMLPNRTLGLNLENMSYYRVSDSLLTYPKTAWTRGKLCSAFVYFDAARRRHVVDGLDSHSGCAIRTLPKGYRTGPVYSQAWGRVEEMAVFPLTDRLVQSYGLTCPIVVRLEGPGGGALALVLQYQHQSLESDEQGRVRFSQTLYWMLNRVVAVPPGSTIEDVAAVVRAESEEWPADYVRQISGAKRYNDAGSLLLTDPFARSRLETFVRFRVGVSQVAVAHGGLLLVDVEDLEGENVSLEVHHGGSFIPVIGPTNE</sequence>
<dbReference type="Pfam" id="PF06985">
    <property type="entry name" value="HET"/>
    <property type="match status" value="1"/>
</dbReference>
<reference evidence="3 4" key="1">
    <citation type="submission" date="2015-06" db="EMBL/GenBank/DDBJ databases">
        <title>Survival trade-offs in plant roots during colonization by closely related pathogenic and mutualistic fungi.</title>
        <authorList>
            <person name="Hacquard S."/>
            <person name="Kracher B."/>
            <person name="Hiruma K."/>
            <person name="Weinman A."/>
            <person name="Muench P."/>
            <person name="Garrido Oter R."/>
            <person name="Ver Loren van Themaat E."/>
            <person name="Dallerey J.-F."/>
            <person name="Damm U."/>
            <person name="Henrissat B."/>
            <person name="Lespinet O."/>
            <person name="Thon M."/>
            <person name="Kemen E."/>
            <person name="McHardy A.C."/>
            <person name="Schulze-Lefert P."/>
            <person name="O'Connell R.J."/>
        </authorList>
    </citation>
    <scope>NUCLEOTIDE SEQUENCE [LARGE SCALE GENOMIC DNA]</scope>
    <source>
        <strain evidence="3 4">0861</strain>
    </source>
</reference>
<feature type="domain" description="DUF8212" evidence="2">
    <location>
        <begin position="223"/>
        <end position="260"/>
    </location>
</feature>
<dbReference type="InterPro" id="IPR058525">
    <property type="entry name" value="DUF8212"/>
</dbReference>
<proteinExistence type="predicted"/>
<evidence type="ECO:0000259" key="1">
    <source>
        <dbReference type="Pfam" id="PF06985"/>
    </source>
</evidence>
<dbReference type="InterPro" id="IPR010730">
    <property type="entry name" value="HET"/>
</dbReference>
<gene>
    <name evidence="3" type="ORF">CT0861_01745</name>
</gene>